<accession>A0A2W7VMY7</accession>
<dbReference type="RefSeq" id="WP_111410232.1">
    <property type="nucleotide sequence ID" value="NZ_QKXH01000006.1"/>
</dbReference>
<evidence type="ECO:0000313" key="2">
    <source>
        <dbReference type="EMBL" id="PZX93452.1"/>
    </source>
</evidence>
<dbReference type="Proteomes" id="UP000249177">
    <property type="component" value="Unassembled WGS sequence"/>
</dbReference>
<protein>
    <recommendedName>
        <fullName evidence="4">Peptidylprolyl isomerase</fullName>
    </recommendedName>
</protein>
<evidence type="ECO:0000256" key="1">
    <source>
        <dbReference type="SAM" id="SignalP"/>
    </source>
</evidence>
<dbReference type="AlphaFoldDB" id="A0A2W7VMY7"/>
<proteinExistence type="predicted"/>
<keyword evidence="1" id="KW-0732">Signal</keyword>
<reference evidence="2 3" key="1">
    <citation type="submission" date="2018-06" db="EMBL/GenBank/DDBJ databases">
        <title>Flavobacterium sp IMCC34762, genome.</title>
        <authorList>
            <person name="Joung Y."/>
            <person name="Cho J."/>
            <person name="Song J."/>
        </authorList>
    </citation>
    <scope>NUCLEOTIDE SEQUENCE [LARGE SCALE GENOMIC DNA]</scope>
    <source>
        <strain evidence="2 3">IMCC34762</strain>
    </source>
</reference>
<name>A0A2W7VMY7_9FLAO</name>
<feature type="signal peptide" evidence="1">
    <location>
        <begin position="1"/>
        <end position="19"/>
    </location>
</feature>
<dbReference type="EMBL" id="QKXH01000006">
    <property type="protein sequence ID" value="PZX93452.1"/>
    <property type="molecule type" value="Genomic_DNA"/>
</dbReference>
<evidence type="ECO:0008006" key="4">
    <source>
        <dbReference type="Google" id="ProtNLM"/>
    </source>
</evidence>
<sequence>MPKFIVILFLFFCSLHCFSQNGLSNTTVDKSNFSGESDKIEKEKIEAVTVRDMNGTEIELLFKDNLCEILSIKASDFLNEAMLKKLKANV</sequence>
<organism evidence="2 3">
    <name type="scientific">Flavobacterium aquariorum</name>
    <dbReference type="NCBI Taxonomy" id="2217670"/>
    <lineage>
        <taxon>Bacteria</taxon>
        <taxon>Pseudomonadati</taxon>
        <taxon>Bacteroidota</taxon>
        <taxon>Flavobacteriia</taxon>
        <taxon>Flavobacteriales</taxon>
        <taxon>Flavobacteriaceae</taxon>
        <taxon>Flavobacterium</taxon>
    </lineage>
</organism>
<gene>
    <name evidence="2" type="ORF">DOS84_11365</name>
</gene>
<feature type="chain" id="PRO_5015922072" description="Peptidylprolyl isomerase" evidence="1">
    <location>
        <begin position="20"/>
        <end position="90"/>
    </location>
</feature>
<evidence type="ECO:0000313" key="3">
    <source>
        <dbReference type="Proteomes" id="UP000249177"/>
    </source>
</evidence>
<dbReference type="OrthoDB" id="1367782at2"/>
<keyword evidence="3" id="KW-1185">Reference proteome</keyword>
<comment type="caution">
    <text evidence="2">The sequence shown here is derived from an EMBL/GenBank/DDBJ whole genome shotgun (WGS) entry which is preliminary data.</text>
</comment>